<keyword evidence="1" id="KW-0472">Membrane</keyword>
<proteinExistence type="predicted"/>
<evidence type="ECO:0000313" key="4">
    <source>
        <dbReference type="Proteomes" id="UP000185639"/>
    </source>
</evidence>
<dbReference type="STRING" id="484498.SAMN05421686_101199"/>
<organism evidence="3 4">
    <name type="scientific">Thalassolituus maritimus</name>
    <dbReference type="NCBI Taxonomy" id="484498"/>
    <lineage>
        <taxon>Bacteria</taxon>
        <taxon>Pseudomonadati</taxon>
        <taxon>Pseudomonadota</taxon>
        <taxon>Gammaproteobacteria</taxon>
        <taxon>Oceanospirillales</taxon>
        <taxon>Oceanospirillaceae</taxon>
        <taxon>Thalassolituus</taxon>
    </lineage>
</organism>
<evidence type="ECO:0000313" key="3">
    <source>
        <dbReference type="EMBL" id="SIS42586.1"/>
    </source>
</evidence>
<dbReference type="Proteomes" id="UP000185639">
    <property type="component" value="Unassembled WGS sequence"/>
</dbReference>
<gene>
    <name evidence="3" type="ORF">SAMN05421686_101199</name>
</gene>
<protein>
    <submittedName>
        <fullName evidence="3">Uncharacterized membrane protein</fullName>
    </submittedName>
</protein>
<feature type="transmembrane region" description="Helical" evidence="1">
    <location>
        <begin position="47"/>
        <end position="67"/>
    </location>
</feature>
<dbReference type="EMBL" id="FTOH01000001">
    <property type="protein sequence ID" value="SIS42586.1"/>
    <property type="molecule type" value="Genomic_DNA"/>
</dbReference>
<feature type="transmembrane region" description="Helical" evidence="1">
    <location>
        <begin position="21"/>
        <end position="41"/>
    </location>
</feature>
<name>A0A1N7J010_9GAMM</name>
<evidence type="ECO:0000256" key="1">
    <source>
        <dbReference type="SAM" id="Phobius"/>
    </source>
</evidence>
<dbReference type="AlphaFoldDB" id="A0A1N7J010"/>
<evidence type="ECO:0000259" key="2">
    <source>
        <dbReference type="Pfam" id="PF09834"/>
    </source>
</evidence>
<feature type="domain" description="DUF2061" evidence="2">
    <location>
        <begin position="22"/>
        <end position="73"/>
    </location>
</feature>
<sequence>MIMILKCYSKVLKATYSEIRLMTKTISFAIMHFAIAFSVAYALSGSFIVGGAIAIVEPAINTVGYYFHEKIWARRHVAAQAFDINQNGAAMVKA</sequence>
<dbReference type="Pfam" id="PF09834">
    <property type="entry name" value="DUF2061"/>
    <property type="match status" value="1"/>
</dbReference>
<keyword evidence="1" id="KW-0812">Transmembrane</keyword>
<keyword evidence="1" id="KW-1133">Transmembrane helix</keyword>
<keyword evidence="4" id="KW-1185">Reference proteome</keyword>
<dbReference type="InterPro" id="IPR018638">
    <property type="entry name" value="DUF2061_membrane"/>
</dbReference>
<reference evidence="4" key="1">
    <citation type="submission" date="2017-01" db="EMBL/GenBank/DDBJ databases">
        <authorList>
            <person name="Varghese N."/>
            <person name="Submissions S."/>
        </authorList>
    </citation>
    <scope>NUCLEOTIDE SEQUENCE [LARGE SCALE GENOMIC DNA]</scope>
    <source>
        <strain evidence="4">DSM 24913</strain>
    </source>
</reference>
<accession>A0A1N7J010</accession>